<evidence type="ECO:0000313" key="2">
    <source>
        <dbReference type="Proteomes" id="UP000789702"/>
    </source>
</evidence>
<dbReference type="EMBL" id="CAJVPU010025607">
    <property type="protein sequence ID" value="CAG8696840.1"/>
    <property type="molecule type" value="Genomic_DNA"/>
</dbReference>
<proteinExistence type="predicted"/>
<dbReference type="Proteomes" id="UP000789702">
    <property type="component" value="Unassembled WGS sequence"/>
</dbReference>
<keyword evidence="2" id="KW-1185">Reference proteome</keyword>
<evidence type="ECO:0000313" key="1">
    <source>
        <dbReference type="EMBL" id="CAG8696840.1"/>
    </source>
</evidence>
<sequence>WNIPPVIYILTALIINKLNYDYVNIITNKFTEDCLKCTNISEVLNSESSYLTLEFS</sequence>
<gene>
    <name evidence="1" type="ORF">DHETER_LOCUS11553</name>
</gene>
<protein>
    <submittedName>
        <fullName evidence="1">13716_t:CDS:1</fullName>
    </submittedName>
</protein>
<comment type="caution">
    <text evidence="1">The sequence shown here is derived from an EMBL/GenBank/DDBJ whole genome shotgun (WGS) entry which is preliminary data.</text>
</comment>
<organism evidence="1 2">
    <name type="scientific">Dentiscutata heterogama</name>
    <dbReference type="NCBI Taxonomy" id="1316150"/>
    <lineage>
        <taxon>Eukaryota</taxon>
        <taxon>Fungi</taxon>
        <taxon>Fungi incertae sedis</taxon>
        <taxon>Mucoromycota</taxon>
        <taxon>Glomeromycotina</taxon>
        <taxon>Glomeromycetes</taxon>
        <taxon>Diversisporales</taxon>
        <taxon>Gigasporaceae</taxon>
        <taxon>Dentiscutata</taxon>
    </lineage>
</organism>
<name>A0ACA9P7Y9_9GLOM</name>
<reference evidence="1" key="1">
    <citation type="submission" date="2021-06" db="EMBL/GenBank/DDBJ databases">
        <authorList>
            <person name="Kallberg Y."/>
            <person name="Tangrot J."/>
            <person name="Rosling A."/>
        </authorList>
    </citation>
    <scope>NUCLEOTIDE SEQUENCE</scope>
    <source>
        <strain evidence="1">IL203A</strain>
    </source>
</reference>
<feature type="non-terminal residue" evidence="1">
    <location>
        <position position="1"/>
    </location>
</feature>
<accession>A0ACA9P7Y9</accession>